<protein>
    <recommendedName>
        <fullName evidence="4">Intimal thickness related receptor IRP domain-containing protein</fullName>
    </recommendedName>
</protein>
<feature type="transmembrane region" description="Helical" evidence="1">
    <location>
        <begin position="381"/>
        <end position="404"/>
    </location>
</feature>
<evidence type="ECO:0000313" key="3">
    <source>
        <dbReference type="Proteomes" id="UP000179807"/>
    </source>
</evidence>
<dbReference type="AlphaFoldDB" id="A0A1J4J4C2"/>
<dbReference type="VEuPathDB" id="TrichDB:TRFO_40168"/>
<dbReference type="Proteomes" id="UP000179807">
    <property type="component" value="Unassembled WGS sequence"/>
</dbReference>
<feature type="transmembrane region" description="Helical" evidence="1">
    <location>
        <begin position="271"/>
        <end position="290"/>
    </location>
</feature>
<evidence type="ECO:0000256" key="1">
    <source>
        <dbReference type="SAM" id="Phobius"/>
    </source>
</evidence>
<feature type="transmembrane region" description="Helical" evidence="1">
    <location>
        <begin position="232"/>
        <end position="251"/>
    </location>
</feature>
<sequence>MSSKIQITIQNFIPIQFYSFMFFSFFFLSFRGNYNIPSSVEALHITDYGFYQKGTYSLTFANNLSNIPYVHFQALLLDPKQYTNLAKAYSFQLFNITECNYSDYYVSNEITFSNSTSNFYTMSGSVTKKGVFYFVILNCDVKYSENENPKMISYTNLKSDNNNNNLNDIKSGNKNEGKYFLNAVLMNPNDQHLDYRLIPDLKALPILIGLFTLLLVSYIAILIYFHRKFLRIHIFLIVSCVLYIMYLSFYYTSLIHDENYDWKITLSVFKYLYHSFLFITLLIASSGWCILHVPISWVRNIIGMIAVCVYWLPSLLMEFIDTTSSSRLLFLFSMMLLSLTALVFVIYGNMRDSQMHLNAHLYVIQQDGINPMSTPIFRKKFIIVAIVELPILSLLFIYLVQIITSYTGADQWISDIVNFIVQLLIILSAMLIYRPQGKDIDQYINADEGDESDRGQVRLEDLNQLQFDQDDGQEWTTDVKLPLEPILIKEQASKTPLKSVETEYTRIRQPLIDEQ</sequence>
<feature type="transmembrane region" description="Helical" evidence="1">
    <location>
        <begin position="328"/>
        <end position="347"/>
    </location>
</feature>
<feature type="transmembrane region" description="Helical" evidence="1">
    <location>
        <begin position="416"/>
        <end position="433"/>
    </location>
</feature>
<organism evidence="2 3">
    <name type="scientific">Tritrichomonas foetus</name>
    <dbReference type="NCBI Taxonomy" id="1144522"/>
    <lineage>
        <taxon>Eukaryota</taxon>
        <taxon>Metamonada</taxon>
        <taxon>Parabasalia</taxon>
        <taxon>Tritrichomonadida</taxon>
        <taxon>Tritrichomonadidae</taxon>
        <taxon>Tritrichomonas</taxon>
    </lineage>
</organism>
<evidence type="ECO:0008006" key="4">
    <source>
        <dbReference type="Google" id="ProtNLM"/>
    </source>
</evidence>
<dbReference type="GeneID" id="94847744"/>
<dbReference type="OrthoDB" id="10661446at2759"/>
<feature type="transmembrane region" description="Helical" evidence="1">
    <location>
        <begin position="297"/>
        <end position="316"/>
    </location>
</feature>
<keyword evidence="1" id="KW-0812">Transmembrane</keyword>
<evidence type="ECO:0000313" key="2">
    <source>
        <dbReference type="EMBL" id="OHS93577.1"/>
    </source>
</evidence>
<reference evidence="2" key="1">
    <citation type="submission" date="2016-10" db="EMBL/GenBank/DDBJ databases">
        <authorList>
            <person name="Benchimol M."/>
            <person name="Almeida L.G."/>
            <person name="Vasconcelos A.T."/>
            <person name="Perreira-Neves A."/>
            <person name="Rosa I.A."/>
            <person name="Tasca T."/>
            <person name="Bogo M.R."/>
            <person name="de Souza W."/>
        </authorList>
    </citation>
    <scope>NUCLEOTIDE SEQUENCE [LARGE SCALE GENOMIC DNA]</scope>
    <source>
        <strain evidence="2">K</strain>
    </source>
</reference>
<keyword evidence="1" id="KW-1133">Transmembrane helix</keyword>
<feature type="transmembrane region" description="Helical" evidence="1">
    <location>
        <begin position="203"/>
        <end position="225"/>
    </location>
</feature>
<dbReference type="EMBL" id="MLAK01001389">
    <property type="protein sequence ID" value="OHS93577.1"/>
    <property type="molecule type" value="Genomic_DNA"/>
</dbReference>
<feature type="transmembrane region" description="Helical" evidence="1">
    <location>
        <begin position="12"/>
        <end position="30"/>
    </location>
</feature>
<proteinExistence type="predicted"/>
<keyword evidence="1" id="KW-0472">Membrane</keyword>
<dbReference type="RefSeq" id="XP_068346714.1">
    <property type="nucleotide sequence ID" value="XM_068513040.1"/>
</dbReference>
<keyword evidence="3" id="KW-1185">Reference proteome</keyword>
<name>A0A1J4J4C2_9EUKA</name>
<gene>
    <name evidence="2" type="ORF">TRFO_40168</name>
</gene>
<accession>A0A1J4J4C2</accession>
<comment type="caution">
    <text evidence="2">The sequence shown here is derived from an EMBL/GenBank/DDBJ whole genome shotgun (WGS) entry which is preliminary data.</text>
</comment>